<keyword evidence="7" id="KW-1185">Reference proteome</keyword>
<evidence type="ECO:0000313" key="7">
    <source>
        <dbReference type="Proteomes" id="UP001642483"/>
    </source>
</evidence>
<keyword evidence="4" id="KW-0067">ATP-binding</keyword>
<keyword evidence="2" id="KW-0547">Nucleotide-binding</keyword>
<accession>A0ABP0EZV3</accession>
<protein>
    <recommendedName>
        <fullName evidence="5">Protein kinase domain-containing protein</fullName>
    </recommendedName>
</protein>
<dbReference type="PROSITE" id="PS50011">
    <property type="entry name" value="PROTEIN_KINASE_DOM"/>
    <property type="match status" value="1"/>
</dbReference>
<dbReference type="Gene3D" id="1.10.510.10">
    <property type="entry name" value="Transferase(Phosphotransferase) domain 1"/>
    <property type="match status" value="1"/>
</dbReference>
<dbReference type="PANTHER" id="PTHR43289:SF14">
    <property type="entry name" value="LYMPHOKINE-ACTIVATED KILLER T-CELL-ORIGINATED PROTEIN KINASE"/>
    <property type="match status" value="1"/>
</dbReference>
<reference evidence="6 7" key="1">
    <citation type="submission" date="2024-02" db="EMBL/GenBank/DDBJ databases">
        <authorList>
            <person name="Daric V."/>
            <person name="Darras S."/>
        </authorList>
    </citation>
    <scope>NUCLEOTIDE SEQUENCE [LARGE SCALE GENOMIC DNA]</scope>
</reference>
<dbReference type="SUPFAM" id="SSF56112">
    <property type="entry name" value="Protein kinase-like (PK-like)"/>
    <property type="match status" value="1"/>
</dbReference>
<evidence type="ECO:0000256" key="1">
    <source>
        <dbReference type="ARBA" id="ARBA00022679"/>
    </source>
</evidence>
<evidence type="ECO:0000256" key="4">
    <source>
        <dbReference type="ARBA" id="ARBA00022840"/>
    </source>
</evidence>
<dbReference type="InterPro" id="IPR011009">
    <property type="entry name" value="Kinase-like_dom_sf"/>
</dbReference>
<evidence type="ECO:0000256" key="3">
    <source>
        <dbReference type="ARBA" id="ARBA00022777"/>
    </source>
</evidence>
<sequence>MQGDGSAFNTPVFSRMKQPVLSDSPCLKIPASPFMKHLGFGTGVNVYLVERSPKFGEYRSPWAVKKINKKCGGNISEYSKRLSEEAAILKQLNHKNIVGFRTFTRSADGTFCLAMEDGQRSLMSLIEDRTEKCLGPFPVHAINEVAIRVADALAYLHHTNRLLHGDLKSANVLIQGNFNVVKLCDFGVTVKLDDNLIAKPGQRYVGTESWSCKEVLEGGIASNKADIFSYGLILYEMLTLGIPHLHVFPDENDFENHEEFEVEWEAAELEYERSLGTRPPLVDYDFDLSYSPIIELFWVCTHELPGCRPSALQVVEGLHQLESLSALPDPTGKLEF</sequence>
<name>A0ABP0EZV3_CLALP</name>
<keyword evidence="1" id="KW-0808">Transferase</keyword>
<comment type="caution">
    <text evidence="6">The sequence shown here is derived from an EMBL/GenBank/DDBJ whole genome shotgun (WGS) entry which is preliminary data.</text>
</comment>
<feature type="domain" description="Protein kinase" evidence="5">
    <location>
        <begin position="32"/>
        <end position="322"/>
    </location>
</feature>
<dbReference type="PANTHER" id="PTHR43289">
    <property type="entry name" value="MITOGEN-ACTIVATED PROTEIN KINASE KINASE KINASE 20-RELATED"/>
    <property type="match status" value="1"/>
</dbReference>
<organism evidence="6 7">
    <name type="scientific">Clavelina lepadiformis</name>
    <name type="common">Light-bulb sea squirt</name>
    <name type="synonym">Ascidia lepadiformis</name>
    <dbReference type="NCBI Taxonomy" id="159417"/>
    <lineage>
        <taxon>Eukaryota</taxon>
        <taxon>Metazoa</taxon>
        <taxon>Chordata</taxon>
        <taxon>Tunicata</taxon>
        <taxon>Ascidiacea</taxon>
        <taxon>Aplousobranchia</taxon>
        <taxon>Clavelinidae</taxon>
        <taxon>Clavelina</taxon>
    </lineage>
</organism>
<proteinExistence type="predicted"/>
<dbReference type="PROSITE" id="PS00108">
    <property type="entry name" value="PROTEIN_KINASE_ST"/>
    <property type="match status" value="1"/>
</dbReference>
<gene>
    <name evidence="6" type="ORF">CVLEPA_LOCUS2793</name>
</gene>
<dbReference type="EMBL" id="CAWYQH010000002">
    <property type="protein sequence ID" value="CAK8673004.1"/>
    <property type="molecule type" value="Genomic_DNA"/>
</dbReference>
<keyword evidence="3" id="KW-0418">Kinase</keyword>
<evidence type="ECO:0000256" key="2">
    <source>
        <dbReference type="ARBA" id="ARBA00022741"/>
    </source>
</evidence>
<dbReference type="SMART" id="SM00220">
    <property type="entry name" value="S_TKc"/>
    <property type="match status" value="1"/>
</dbReference>
<evidence type="ECO:0000259" key="5">
    <source>
        <dbReference type="PROSITE" id="PS50011"/>
    </source>
</evidence>
<dbReference type="InterPro" id="IPR008271">
    <property type="entry name" value="Ser/Thr_kinase_AS"/>
</dbReference>
<evidence type="ECO:0000313" key="6">
    <source>
        <dbReference type="EMBL" id="CAK8673004.1"/>
    </source>
</evidence>
<dbReference type="Proteomes" id="UP001642483">
    <property type="component" value="Unassembled WGS sequence"/>
</dbReference>
<dbReference type="InterPro" id="IPR000719">
    <property type="entry name" value="Prot_kinase_dom"/>
</dbReference>
<dbReference type="Gene3D" id="3.30.200.20">
    <property type="entry name" value="Phosphorylase Kinase, domain 1"/>
    <property type="match status" value="1"/>
</dbReference>
<dbReference type="Pfam" id="PF00069">
    <property type="entry name" value="Pkinase"/>
    <property type="match status" value="1"/>
</dbReference>